<dbReference type="PANTHER" id="PTHR31689">
    <property type="entry name" value="DIAMINOPIMELATE EPIMERASE, CHLOROPLASTIC"/>
    <property type="match status" value="1"/>
</dbReference>
<evidence type="ECO:0000313" key="12">
    <source>
        <dbReference type="Proteomes" id="UP000191661"/>
    </source>
</evidence>
<comment type="catalytic activity">
    <reaction evidence="8 9">
        <text>(2S,6S)-2,6-diaminopimelate = meso-2,6-diaminopimelate</text>
        <dbReference type="Rhea" id="RHEA:15393"/>
        <dbReference type="ChEBI" id="CHEBI:57609"/>
        <dbReference type="ChEBI" id="CHEBI:57791"/>
        <dbReference type="EC" id="5.1.1.7"/>
    </reaction>
</comment>
<dbReference type="EMBL" id="JXMW01000003">
    <property type="protein sequence ID" value="OQD59463.1"/>
    <property type="molecule type" value="Genomic_DNA"/>
</dbReference>
<dbReference type="Gene3D" id="3.10.310.10">
    <property type="entry name" value="Diaminopimelate Epimerase, Chain A, domain 1"/>
    <property type="match status" value="2"/>
</dbReference>
<evidence type="ECO:0000256" key="4">
    <source>
        <dbReference type="ARBA" id="ARBA00022490"/>
    </source>
</evidence>
<evidence type="ECO:0000256" key="3">
    <source>
        <dbReference type="ARBA" id="ARBA00013080"/>
    </source>
</evidence>
<feature type="site" description="Could be important to modulate the pK values of the two catalytic cysteine residues" evidence="9">
    <location>
        <position position="174"/>
    </location>
</feature>
<keyword evidence="12" id="KW-1185">Reference proteome</keyword>
<feature type="site" description="Could be important to modulate the pK values of the two catalytic cysteine residues" evidence="9">
    <location>
        <position position="228"/>
    </location>
</feature>
<feature type="binding site" evidence="9">
    <location>
        <begin position="238"/>
        <end position="239"/>
    </location>
    <ligand>
        <name>substrate</name>
    </ligand>
</feature>
<keyword evidence="6 9" id="KW-0457">Lysine biosynthesis</keyword>
<dbReference type="EC" id="5.1.1.7" evidence="3 9"/>
<evidence type="ECO:0000256" key="9">
    <source>
        <dbReference type="HAMAP-Rule" id="MF_00197"/>
    </source>
</evidence>
<dbReference type="GO" id="GO:0009089">
    <property type="term" value="P:lysine biosynthetic process via diaminopimelate"/>
    <property type="evidence" value="ECO:0007669"/>
    <property type="project" value="UniProtKB-UniRule"/>
</dbReference>
<feature type="active site" evidence="10">
    <location>
        <position position="80"/>
    </location>
</feature>
<comment type="caution">
    <text evidence="11">The sequence shown here is derived from an EMBL/GenBank/DDBJ whole genome shotgun (WGS) entry which is preliminary data.</text>
</comment>
<feature type="binding site" evidence="9">
    <location>
        <begin position="228"/>
        <end position="229"/>
    </location>
    <ligand>
        <name>substrate</name>
    </ligand>
</feature>
<proteinExistence type="inferred from homology"/>
<dbReference type="FunFam" id="3.10.310.10:FF:000001">
    <property type="entry name" value="Diaminopimelate epimerase"/>
    <property type="match status" value="1"/>
</dbReference>
<dbReference type="GO" id="GO:0005829">
    <property type="term" value="C:cytosol"/>
    <property type="evidence" value="ECO:0007669"/>
    <property type="project" value="TreeGrafter"/>
</dbReference>
<comment type="subunit">
    <text evidence="9">Homodimer.</text>
</comment>
<evidence type="ECO:0000313" key="11">
    <source>
        <dbReference type="EMBL" id="OQD59463.1"/>
    </source>
</evidence>
<dbReference type="PANTHER" id="PTHR31689:SF0">
    <property type="entry name" value="DIAMINOPIMELATE EPIMERASE"/>
    <property type="match status" value="1"/>
</dbReference>
<keyword evidence="7 9" id="KW-0413">Isomerase</keyword>
<feature type="binding site" evidence="9">
    <location>
        <position position="71"/>
    </location>
    <ligand>
        <name>substrate</name>
    </ligand>
</feature>
<dbReference type="InterPro" id="IPR001653">
    <property type="entry name" value="DAP_epimerase_DapF"/>
</dbReference>
<dbReference type="HAMAP" id="MF_00197">
    <property type="entry name" value="DAP_epimerase"/>
    <property type="match status" value="1"/>
</dbReference>
<organism evidence="11 12">
    <name type="scientific">Methanobrevibacter arboriphilus JCM 13429 = DSM 1125</name>
    <dbReference type="NCBI Taxonomy" id="1300164"/>
    <lineage>
        <taxon>Archaea</taxon>
        <taxon>Methanobacteriati</taxon>
        <taxon>Methanobacteriota</taxon>
        <taxon>Methanomada group</taxon>
        <taxon>Methanobacteria</taxon>
        <taxon>Methanobacteriales</taxon>
        <taxon>Methanobacteriaceae</taxon>
        <taxon>Methanobrevibacter</taxon>
    </lineage>
</organism>
<feature type="binding site" evidence="9">
    <location>
        <position position="210"/>
    </location>
    <ligand>
        <name>substrate</name>
    </ligand>
</feature>
<gene>
    <name evidence="9 11" type="primary">dapF</name>
    <name evidence="11" type="ORF">MBBAR_3c01190</name>
</gene>
<dbReference type="InterPro" id="IPR018510">
    <property type="entry name" value="DAP_epimerase_AS"/>
</dbReference>
<name>A0A1V6N4F3_METAZ</name>
<dbReference type="OrthoDB" id="358699at2157"/>
<sequence length="295" mass="32595">MNLSGLKFSKMHGLGNDYVVINEFNEEVIPENEKSRFSIDVCKRGFSIGADGVIFICPATDNGEIKFRIFNADGSEAEMCGNGIRCFSKYVYDNDIIKKDKINVETLGGLKKVEITVDEKNKSLSKFFKVNMGLSTFKTSEIPMVASVDEFLDEVLIVNDEEIAMTTVSVGNPHAVIFTENTNFSDLSSVNLDIYGPAIENHEAFPHRINVHFVEIISKDEIKVITWERGAGFTYACGTGATSCVLSGFKLGILDKNVLVHLPGGNLEIEVYKKDDKLGAFMKGEAELVFNGEMV</sequence>
<feature type="binding site" evidence="9">
    <location>
        <position position="172"/>
    </location>
    <ligand>
        <name>substrate</name>
    </ligand>
</feature>
<reference evidence="11 12" key="1">
    <citation type="submission" date="2014-12" db="EMBL/GenBank/DDBJ databases">
        <title>Genome sequence of Methanobrevibacter arboriphilicus DH1, DSM1125.</title>
        <authorList>
            <person name="Poehlein A."/>
            <person name="Thauer R.K."/>
            <person name="Seedorf H."/>
            <person name="Daniel R."/>
        </authorList>
    </citation>
    <scope>NUCLEOTIDE SEQUENCE [LARGE SCALE GENOMIC DNA]</scope>
    <source>
        <strain evidence="11 12">DH1</strain>
    </source>
</reference>
<dbReference type="GO" id="GO:0008837">
    <property type="term" value="F:diaminopimelate epimerase activity"/>
    <property type="evidence" value="ECO:0007669"/>
    <property type="project" value="UniProtKB-UniRule"/>
</dbReference>
<comment type="subcellular location">
    <subcellularLocation>
        <location evidence="9">Cytoplasm</location>
    </subcellularLocation>
</comment>
<comment type="caution">
    <text evidence="9">Lacks conserved residue(s) required for the propagation of feature annotation.</text>
</comment>
<evidence type="ECO:0000256" key="10">
    <source>
        <dbReference type="PROSITE-ProRule" id="PRU10125"/>
    </source>
</evidence>
<evidence type="ECO:0000256" key="7">
    <source>
        <dbReference type="ARBA" id="ARBA00023235"/>
    </source>
</evidence>
<evidence type="ECO:0000256" key="2">
    <source>
        <dbReference type="ARBA" id="ARBA00010219"/>
    </source>
</evidence>
<feature type="binding site" evidence="9">
    <location>
        <begin position="81"/>
        <end position="82"/>
    </location>
    <ligand>
        <name>substrate</name>
    </ligand>
</feature>
<dbReference type="Pfam" id="PF01678">
    <property type="entry name" value="DAP_epimerase"/>
    <property type="match status" value="2"/>
</dbReference>
<keyword evidence="5 9" id="KW-0028">Amino-acid biosynthesis</keyword>
<protein>
    <recommendedName>
        <fullName evidence="3 9">Diaminopimelate epimerase</fullName>
        <shortName evidence="9">DAP epimerase</shortName>
        <ecNumber evidence="3 9">5.1.1.7</ecNumber>
    </recommendedName>
    <alternativeName>
        <fullName evidence="9">PLP-independent amino acid racemase</fullName>
    </alternativeName>
</protein>
<evidence type="ECO:0000256" key="8">
    <source>
        <dbReference type="ARBA" id="ARBA00051712"/>
    </source>
</evidence>
<dbReference type="PROSITE" id="PS01326">
    <property type="entry name" value="DAP_EPIMERASE"/>
    <property type="match status" value="1"/>
</dbReference>
<evidence type="ECO:0000256" key="1">
    <source>
        <dbReference type="ARBA" id="ARBA00005196"/>
    </source>
</evidence>
<feature type="active site" description="Proton acceptor" evidence="9">
    <location>
        <position position="237"/>
    </location>
</feature>
<dbReference type="Proteomes" id="UP000191661">
    <property type="component" value="Unassembled WGS sequence"/>
</dbReference>
<comment type="pathway">
    <text evidence="1 9">Amino-acid biosynthesis; L-lysine biosynthesis via DAP pathway; DL-2,6-diaminopimelate from LL-2,6-diaminopimelate: step 1/1.</text>
</comment>
<dbReference type="NCBIfam" id="TIGR00652">
    <property type="entry name" value="DapF"/>
    <property type="match status" value="1"/>
</dbReference>
<dbReference type="RefSeq" id="WP_080459694.1">
    <property type="nucleotide sequence ID" value="NZ_JXMW01000003.1"/>
</dbReference>
<dbReference type="SUPFAM" id="SSF54506">
    <property type="entry name" value="Diaminopimelate epimerase-like"/>
    <property type="match status" value="2"/>
</dbReference>
<evidence type="ECO:0000256" key="6">
    <source>
        <dbReference type="ARBA" id="ARBA00023154"/>
    </source>
</evidence>
<keyword evidence="4 9" id="KW-0963">Cytoplasm</keyword>
<evidence type="ECO:0000256" key="5">
    <source>
        <dbReference type="ARBA" id="ARBA00022605"/>
    </source>
</evidence>
<comment type="similarity">
    <text evidence="2 9">Belongs to the diaminopimelate epimerase family.</text>
</comment>
<dbReference type="UniPathway" id="UPA00034">
    <property type="reaction ID" value="UER00025"/>
</dbReference>
<feature type="active site" description="Proton donor" evidence="9">
    <location>
        <position position="80"/>
    </location>
</feature>
<dbReference type="AlphaFoldDB" id="A0A1V6N4F3"/>
<comment type="function">
    <text evidence="9">Catalyzes the stereoinversion of LL-2,6-diaminopimelate (L,L-DAP) to meso-diaminopimelate (meso-DAP), a precursor of L-lysine.</text>
</comment>
<accession>A0A1V6N4F3</accession>
<feature type="binding site" evidence="9">
    <location>
        <position position="16"/>
    </location>
    <ligand>
        <name>substrate</name>
    </ligand>
</feature>